<accession>A0A1F7JM64</accession>
<dbReference type="Proteomes" id="UP000176376">
    <property type="component" value="Unassembled WGS sequence"/>
</dbReference>
<dbReference type="STRING" id="1802074.A3J15_03905"/>
<sequence>MIPEYSVIFPVLNQADHIEKVTLSYRDILLKHKFSFELIAVVNGTTDNSFEILKTLEKKYPEIKAYELQGRGFGLGILYGLKKSKGKYLCYLNCARITSQQLLTSLLFFTKNQTKIVHGVRTSRENINRSIGSKTYNFICHYIFNIRNTDVNGNPKIFSRQVYDKLDLQFSDSMIDLELLEKAKKLDITVLELPIEKYVRHGGKSTTSFWTVFRLLKELTFYWFQTRF</sequence>
<dbReference type="Pfam" id="PF00535">
    <property type="entry name" value="Glycos_transf_2"/>
    <property type="match status" value="1"/>
</dbReference>
<dbReference type="PANTHER" id="PTHR48090:SF3">
    <property type="entry name" value="UNDECAPRENYL-PHOSPHATE 4-DEOXY-4-FORMAMIDO-L-ARABINOSE TRANSFERASE"/>
    <property type="match status" value="1"/>
</dbReference>
<dbReference type="PANTHER" id="PTHR48090">
    <property type="entry name" value="UNDECAPRENYL-PHOSPHATE 4-DEOXY-4-FORMAMIDO-L-ARABINOSE TRANSFERASE-RELATED"/>
    <property type="match status" value="1"/>
</dbReference>
<protein>
    <recommendedName>
        <fullName evidence="8">Glycosyltransferase 2-like domain-containing protein</fullName>
    </recommendedName>
</protein>
<dbReference type="GO" id="GO:0005886">
    <property type="term" value="C:plasma membrane"/>
    <property type="evidence" value="ECO:0007669"/>
    <property type="project" value="TreeGrafter"/>
</dbReference>
<keyword evidence="4" id="KW-0812">Transmembrane</keyword>
<keyword evidence="5" id="KW-0448">Lipopolysaccharide biosynthesis</keyword>
<dbReference type="InterPro" id="IPR050256">
    <property type="entry name" value="Glycosyltransferase_2"/>
</dbReference>
<keyword evidence="3" id="KW-0808">Transferase</keyword>
<evidence type="ECO:0000256" key="1">
    <source>
        <dbReference type="ARBA" id="ARBA00022475"/>
    </source>
</evidence>
<feature type="domain" description="Glycosyltransferase 2-like" evidence="8">
    <location>
        <begin position="6"/>
        <end position="159"/>
    </location>
</feature>
<dbReference type="InterPro" id="IPR029044">
    <property type="entry name" value="Nucleotide-diphossugar_trans"/>
</dbReference>
<organism evidence="9 10">
    <name type="scientific">Candidatus Roizmanbacteria bacterium RIFCSPLOWO2_02_FULL_38_10</name>
    <dbReference type="NCBI Taxonomy" id="1802074"/>
    <lineage>
        <taxon>Bacteria</taxon>
        <taxon>Candidatus Roizmaniibacteriota</taxon>
    </lineage>
</organism>
<evidence type="ECO:0000256" key="6">
    <source>
        <dbReference type="ARBA" id="ARBA00022989"/>
    </source>
</evidence>
<dbReference type="CDD" id="cd04179">
    <property type="entry name" value="DPM_DPG-synthase_like"/>
    <property type="match status" value="1"/>
</dbReference>
<evidence type="ECO:0000256" key="4">
    <source>
        <dbReference type="ARBA" id="ARBA00022692"/>
    </source>
</evidence>
<comment type="caution">
    <text evidence="9">The sequence shown here is derived from an EMBL/GenBank/DDBJ whole genome shotgun (WGS) entry which is preliminary data.</text>
</comment>
<name>A0A1F7JM64_9BACT</name>
<evidence type="ECO:0000256" key="2">
    <source>
        <dbReference type="ARBA" id="ARBA00022676"/>
    </source>
</evidence>
<dbReference type="GO" id="GO:0009103">
    <property type="term" value="P:lipopolysaccharide biosynthetic process"/>
    <property type="evidence" value="ECO:0007669"/>
    <property type="project" value="UniProtKB-KW"/>
</dbReference>
<dbReference type="EMBL" id="MGAY01000027">
    <property type="protein sequence ID" value="OGK56691.1"/>
    <property type="molecule type" value="Genomic_DNA"/>
</dbReference>
<gene>
    <name evidence="9" type="ORF">A3J15_03905</name>
</gene>
<evidence type="ECO:0000259" key="8">
    <source>
        <dbReference type="Pfam" id="PF00535"/>
    </source>
</evidence>
<evidence type="ECO:0000313" key="9">
    <source>
        <dbReference type="EMBL" id="OGK56691.1"/>
    </source>
</evidence>
<evidence type="ECO:0000256" key="7">
    <source>
        <dbReference type="ARBA" id="ARBA00023136"/>
    </source>
</evidence>
<reference evidence="9 10" key="1">
    <citation type="journal article" date="2016" name="Nat. Commun.">
        <title>Thousands of microbial genomes shed light on interconnected biogeochemical processes in an aquifer system.</title>
        <authorList>
            <person name="Anantharaman K."/>
            <person name="Brown C.T."/>
            <person name="Hug L.A."/>
            <person name="Sharon I."/>
            <person name="Castelle C.J."/>
            <person name="Probst A.J."/>
            <person name="Thomas B.C."/>
            <person name="Singh A."/>
            <person name="Wilkins M.J."/>
            <person name="Karaoz U."/>
            <person name="Brodie E.L."/>
            <person name="Williams K.H."/>
            <person name="Hubbard S.S."/>
            <person name="Banfield J.F."/>
        </authorList>
    </citation>
    <scope>NUCLEOTIDE SEQUENCE [LARGE SCALE GENOMIC DNA]</scope>
</reference>
<dbReference type="AlphaFoldDB" id="A0A1F7JM64"/>
<dbReference type="GO" id="GO:0099621">
    <property type="term" value="F:undecaprenyl-phosphate 4-deoxy-4-formamido-L-arabinose transferase activity"/>
    <property type="evidence" value="ECO:0007669"/>
    <property type="project" value="TreeGrafter"/>
</dbReference>
<dbReference type="InterPro" id="IPR001173">
    <property type="entry name" value="Glyco_trans_2-like"/>
</dbReference>
<proteinExistence type="predicted"/>
<keyword evidence="7" id="KW-0472">Membrane</keyword>
<keyword evidence="2" id="KW-0328">Glycosyltransferase</keyword>
<evidence type="ECO:0000256" key="3">
    <source>
        <dbReference type="ARBA" id="ARBA00022679"/>
    </source>
</evidence>
<evidence type="ECO:0000256" key="5">
    <source>
        <dbReference type="ARBA" id="ARBA00022985"/>
    </source>
</evidence>
<keyword evidence="1" id="KW-1003">Cell membrane</keyword>
<keyword evidence="6" id="KW-1133">Transmembrane helix</keyword>
<evidence type="ECO:0000313" key="10">
    <source>
        <dbReference type="Proteomes" id="UP000176376"/>
    </source>
</evidence>
<dbReference type="Gene3D" id="3.90.550.10">
    <property type="entry name" value="Spore Coat Polysaccharide Biosynthesis Protein SpsA, Chain A"/>
    <property type="match status" value="1"/>
</dbReference>
<dbReference type="SUPFAM" id="SSF53448">
    <property type="entry name" value="Nucleotide-diphospho-sugar transferases"/>
    <property type="match status" value="1"/>
</dbReference>